<gene>
    <name evidence="2" type="ORF">H257_16370</name>
</gene>
<dbReference type="AlphaFoldDB" id="W4FL17"/>
<dbReference type="EMBL" id="KI913197">
    <property type="protein sequence ID" value="ETV67524.1"/>
    <property type="molecule type" value="Genomic_DNA"/>
</dbReference>
<dbReference type="VEuPathDB" id="FungiDB:H257_16370"/>
<evidence type="ECO:0000313" key="2">
    <source>
        <dbReference type="EMBL" id="ETV67524.1"/>
    </source>
</evidence>
<dbReference type="GeneID" id="20818366"/>
<feature type="compositionally biased region" description="Basic and acidic residues" evidence="1">
    <location>
        <begin position="97"/>
        <end position="120"/>
    </location>
</feature>
<organism evidence="2">
    <name type="scientific">Aphanomyces astaci</name>
    <name type="common">Crayfish plague agent</name>
    <dbReference type="NCBI Taxonomy" id="112090"/>
    <lineage>
        <taxon>Eukaryota</taxon>
        <taxon>Sar</taxon>
        <taxon>Stramenopiles</taxon>
        <taxon>Oomycota</taxon>
        <taxon>Saprolegniomycetes</taxon>
        <taxon>Saprolegniales</taxon>
        <taxon>Verrucalvaceae</taxon>
        <taxon>Aphanomyces</taxon>
    </lineage>
</organism>
<protein>
    <submittedName>
        <fullName evidence="2">Uncharacterized protein</fullName>
    </submittedName>
</protein>
<reference evidence="2" key="1">
    <citation type="submission" date="2013-12" db="EMBL/GenBank/DDBJ databases">
        <title>The Genome Sequence of Aphanomyces astaci APO3.</title>
        <authorList>
            <consortium name="The Broad Institute Genomics Platform"/>
            <person name="Russ C."/>
            <person name="Tyler B."/>
            <person name="van West P."/>
            <person name="Dieguez-Uribeondo J."/>
            <person name="Young S.K."/>
            <person name="Zeng Q."/>
            <person name="Gargeya S."/>
            <person name="Fitzgerald M."/>
            <person name="Abouelleil A."/>
            <person name="Alvarado L."/>
            <person name="Chapman S.B."/>
            <person name="Gainer-Dewar J."/>
            <person name="Goldberg J."/>
            <person name="Griggs A."/>
            <person name="Gujja S."/>
            <person name="Hansen M."/>
            <person name="Howarth C."/>
            <person name="Imamovic A."/>
            <person name="Ireland A."/>
            <person name="Larimer J."/>
            <person name="McCowan C."/>
            <person name="Murphy C."/>
            <person name="Pearson M."/>
            <person name="Poon T.W."/>
            <person name="Priest M."/>
            <person name="Roberts A."/>
            <person name="Saif S."/>
            <person name="Shea T."/>
            <person name="Sykes S."/>
            <person name="Wortman J."/>
            <person name="Nusbaum C."/>
            <person name="Birren B."/>
        </authorList>
    </citation>
    <scope>NUCLEOTIDE SEQUENCE [LARGE SCALE GENOMIC DNA]</scope>
    <source>
        <strain evidence="2">APO3</strain>
    </source>
</reference>
<name>W4FL17_APHAT</name>
<accession>W4FL17</accession>
<dbReference type="RefSeq" id="XP_009843083.1">
    <property type="nucleotide sequence ID" value="XM_009844781.1"/>
</dbReference>
<feature type="region of interest" description="Disordered" evidence="1">
    <location>
        <begin position="76"/>
        <end position="120"/>
    </location>
</feature>
<sequence>MMLSLLKSSTYHNDERTAHVCLLNEVDFLCLLEHRVLFNAPRTDEHKEEPDPFKVEAKAVAHVHAIAGGLDAFHLRHQAKREHTRGNGGQRGRHTGKRDEPHLVLAAKHHENERDERENG</sequence>
<evidence type="ECO:0000256" key="1">
    <source>
        <dbReference type="SAM" id="MobiDB-lite"/>
    </source>
</evidence>
<proteinExistence type="predicted"/>